<evidence type="ECO:0000313" key="2">
    <source>
        <dbReference type="EMBL" id="CAI9961863.1"/>
    </source>
</evidence>
<comment type="caution">
    <text evidence="2">The sequence shown here is derived from an EMBL/GenBank/DDBJ whole genome shotgun (WGS) entry which is preliminary data.</text>
</comment>
<reference evidence="3 4" key="2">
    <citation type="submission" date="2024-07" db="EMBL/GenBank/DDBJ databases">
        <authorList>
            <person name="Akdeniz Z."/>
        </authorList>
    </citation>
    <scope>NUCLEOTIDE SEQUENCE [LARGE SCALE GENOMIC DNA]</scope>
</reference>
<keyword evidence="1" id="KW-0812">Transmembrane</keyword>
<keyword evidence="1" id="KW-1133">Transmembrane helix</keyword>
<dbReference type="Proteomes" id="UP001642409">
    <property type="component" value="Unassembled WGS sequence"/>
</dbReference>
<protein>
    <submittedName>
        <fullName evidence="3">Hypothetical_protein</fullName>
    </submittedName>
</protein>
<name>A0AA86QY07_9EUKA</name>
<organism evidence="2">
    <name type="scientific">Hexamita inflata</name>
    <dbReference type="NCBI Taxonomy" id="28002"/>
    <lineage>
        <taxon>Eukaryota</taxon>
        <taxon>Metamonada</taxon>
        <taxon>Diplomonadida</taxon>
        <taxon>Hexamitidae</taxon>
        <taxon>Hexamitinae</taxon>
        <taxon>Hexamita</taxon>
    </lineage>
</organism>
<evidence type="ECO:0000256" key="1">
    <source>
        <dbReference type="SAM" id="Phobius"/>
    </source>
</evidence>
<sequence>MAFQRDNCSFSDFFGNFLLKVYKSSEFQPPARTTPHYQISRRHKRTICETFESKTWALAHQCFHFQNGLNPSFMPTQQRPSRALTELLADQFQLIRYILQPIYYIYMLLFIIVLCQPLNYITSHSLMQSRQSQINAVCQYRK</sequence>
<accession>A0AA86QY07</accession>
<evidence type="ECO:0000313" key="4">
    <source>
        <dbReference type="Proteomes" id="UP001642409"/>
    </source>
</evidence>
<keyword evidence="4" id="KW-1185">Reference proteome</keyword>
<dbReference type="AlphaFoldDB" id="A0AA86QY07"/>
<gene>
    <name evidence="2" type="ORF">HINF_LOCUS49508</name>
    <name evidence="3" type="ORF">HINF_LOCUS67988</name>
</gene>
<proteinExistence type="predicted"/>
<reference evidence="2" key="1">
    <citation type="submission" date="2023-06" db="EMBL/GenBank/DDBJ databases">
        <authorList>
            <person name="Kurt Z."/>
        </authorList>
    </citation>
    <scope>NUCLEOTIDE SEQUENCE</scope>
</reference>
<dbReference type="EMBL" id="CAXDID020000476">
    <property type="protein sequence ID" value="CAL6095520.1"/>
    <property type="molecule type" value="Genomic_DNA"/>
</dbReference>
<evidence type="ECO:0000313" key="3">
    <source>
        <dbReference type="EMBL" id="CAL6095520.1"/>
    </source>
</evidence>
<dbReference type="EMBL" id="CATOUU010000945">
    <property type="protein sequence ID" value="CAI9961863.1"/>
    <property type="molecule type" value="Genomic_DNA"/>
</dbReference>
<keyword evidence="1" id="KW-0472">Membrane</keyword>
<feature type="transmembrane region" description="Helical" evidence="1">
    <location>
        <begin position="103"/>
        <end position="121"/>
    </location>
</feature>